<keyword evidence="4 10" id="KW-0812">Transmembrane</keyword>
<name>A0A5J4V954_9EUKA</name>
<feature type="region of interest" description="Disordered" evidence="9">
    <location>
        <begin position="364"/>
        <end position="386"/>
    </location>
</feature>
<comment type="caution">
    <text evidence="12">The sequence shown here is derived from an EMBL/GenBank/DDBJ whole genome shotgun (WGS) entry which is preliminary data.</text>
</comment>
<sequence>MLSLYSQPPEVIKKCLDHPALRCYVHDQYKLPLYEAFKLFIFPGPIIFFIRILSMYLLYSLQFVFQTLVFLGYKDWDKPAPRWRRNASQIVMKHFCRACFFAGGFYWIKYVDHSKDRPKSKNWEDQPRFNWLEDKYPLVGNHCTFIDVLSVCMCLGAPSFMTKNGVTKDVMARFLSKAFRYILVYRKTDTKPKDYSPQQEIINRVNEAYDMKHANDTPYAPLVFPEGTTSSGKQVTRFHRGVFVAGKPIRPFTINYPSQHFSNNYDAVSTIRLAYGILTQFYNKFEMHVYDLYIPNEQERNNPDLYAENVGKFIAGKLNKPYVDQADLRTSDLVCHILVDNKYRPEEIDDEIAKLDQIKSQERQIHNDKIAQSKENTEQPNILLQD</sequence>
<keyword evidence="7 10" id="KW-0472">Membrane</keyword>
<evidence type="ECO:0000256" key="9">
    <source>
        <dbReference type="SAM" id="MobiDB-lite"/>
    </source>
</evidence>
<reference evidence="12 13" key="1">
    <citation type="submission" date="2019-03" db="EMBL/GenBank/DDBJ databases">
        <title>Single cell metagenomics reveals metabolic interactions within the superorganism composed of flagellate Streblomastix strix and complex community of Bacteroidetes bacteria on its surface.</title>
        <authorList>
            <person name="Treitli S.C."/>
            <person name="Kolisko M."/>
            <person name="Husnik F."/>
            <person name="Keeling P."/>
            <person name="Hampl V."/>
        </authorList>
    </citation>
    <scope>NUCLEOTIDE SEQUENCE [LARGE SCALE GENOMIC DNA]</scope>
    <source>
        <strain evidence="12">ST1C</strain>
    </source>
</reference>
<evidence type="ECO:0000256" key="7">
    <source>
        <dbReference type="ARBA" id="ARBA00023136"/>
    </source>
</evidence>
<protein>
    <submittedName>
        <fullName evidence="12">Putative lysophospholipid acyltransferase LPEAT1</fullName>
    </submittedName>
</protein>
<dbReference type="Pfam" id="PF01553">
    <property type="entry name" value="Acyltransferase"/>
    <property type="match status" value="1"/>
</dbReference>
<dbReference type="PANTHER" id="PTHR23063:SF52">
    <property type="entry name" value="LYSOPHOSPHATIDYLCHOLINE ACYLTRANSFERASE"/>
    <property type="match status" value="1"/>
</dbReference>
<evidence type="ECO:0000313" key="12">
    <source>
        <dbReference type="EMBL" id="KAA6378972.1"/>
    </source>
</evidence>
<evidence type="ECO:0000256" key="2">
    <source>
        <dbReference type="ARBA" id="ARBA00008655"/>
    </source>
</evidence>
<evidence type="ECO:0000256" key="1">
    <source>
        <dbReference type="ARBA" id="ARBA00004370"/>
    </source>
</evidence>
<dbReference type="GO" id="GO:0006629">
    <property type="term" value="P:lipid metabolic process"/>
    <property type="evidence" value="ECO:0007669"/>
    <property type="project" value="UniProtKB-KW"/>
</dbReference>
<comment type="subcellular location">
    <subcellularLocation>
        <location evidence="1">Membrane</location>
    </subcellularLocation>
</comment>
<dbReference type="EMBL" id="SNRW01008794">
    <property type="protein sequence ID" value="KAA6378972.1"/>
    <property type="molecule type" value="Genomic_DNA"/>
</dbReference>
<dbReference type="OrthoDB" id="272512at2759"/>
<evidence type="ECO:0000256" key="6">
    <source>
        <dbReference type="ARBA" id="ARBA00023098"/>
    </source>
</evidence>
<evidence type="ECO:0000256" key="3">
    <source>
        <dbReference type="ARBA" id="ARBA00022679"/>
    </source>
</evidence>
<gene>
    <name evidence="12" type="ORF">EZS28_025502</name>
</gene>
<dbReference type="InterPro" id="IPR002123">
    <property type="entry name" value="Plipid/glycerol_acylTrfase"/>
</dbReference>
<evidence type="ECO:0000256" key="8">
    <source>
        <dbReference type="ARBA" id="ARBA00023315"/>
    </source>
</evidence>
<dbReference type="GO" id="GO:0016020">
    <property type="term" value="C:membrane"/>
    <property type="evidence" value="ECO:0007669"/>
    <property type="project" value="UniProtKB-SubCell"/>
</dbReference>
<evidence type="ECO:0000256" key="10">
    <source>
        <dbReference type="SAM" id="Phobius"/>
    </source>
</evidence>
<keyword evidence="8 12" id="KW-0012">Acyltransferase</keyword>
<keyword evidence="5 10" id="KW-1133">Transmembrane helix</keyword>
<evidence type="ECO:0000259" key="11">
    <source>
        <dbReference type="SMART" id="SM00563"/>
    </source>
</evidence>
<dbReference type="SUPFAM" id="SSF69593">
    <property type="entry name" value="Glycerol-3-phosphate (1)-acyltransferase"/>
    <property type="match status" value="1"/>
</dbReference>
<feature type="transmembrane region" description="Helical" evidence="10">
    <location>
        <begin position="46"/>
        <end position="73"/>
    </location>
</feature>
<dbReference type="PANTHER" id="PTHR23063">
    <property type="entry name" value="PHOSPHOLIPID ACYLTRANSFERASE"/>
    <property type="match status" value="1"/>
</dbReference>
<evidence type="ECO:0000313" key="13">
    <source>
        <dbReference type="Proteomes" id="UP000324800"/>
    </source>
</evidence>
<feature type="compositionally biased region" description="Basic and acidic residues" evidence="9">
    <location>
        <begin position="364"/>
        <end position="377"/>
    </location>
</feature>
<accession>A0A5J4V954</accession>
<organism evidence="12 13">
    <name type="scientific">Streblomastix strix</name>
    <dbReference type="NCBI Taxonomy" id="222440"/>
    <lineage>
        <taxon>Eukaryota</taxon>
        <taxon>Metamonada</taxon>
        <taxon>Preaxostyla</taxon>
        <taxon>Oxymonadida</taxon>
        <taxon>Streblomastigidae</taxon>
        <taxon>Streblomastix</taxon>
    </lineage>
</organism>
<evidence type="ECO:0000256" key="4">
    <source>
        <dbReference type="ARBA" id="ARBA00022692"/>
    </source>
</evidence>
<evidence type="ECO:0000256" key="5">
    <source>
        <dbReference type="ARBA" id="ARBA00022989"/>
    </source>
</evidence>
<keyword evidence="6" id="KW-0443">Lipid metabolism</keyword>
<comment type="similarity">
    <text evidence="2">Belongs to the 1-acyl-sn-glycerol-3-phosphate acyltransferase family.</text>
</comment>
<dbReference type="Proteomes" id="UP000324800">
    <property type="component" value="Unassembled WGS sequence"/>
</dbReference>
<dbReference type="GO" id="GO:0016746">
    <property type="term" value="F:acyltransferase activity"/>
    <property type="evidence" value="ECO:0007669"/>
    <property type="project" value="UniProtKB-KW"/>
</dbReference>
<dbReference type="AlphaFoldDB" id="A0A5J4V954"/>
<feature type="domain" description="Phospholipid/glycerol acyltransferase" evidence="11">
    <location>
        <begin position="136"/>
        <end position="257"/>
    </location>
</feature>
<keyword evidence="3 12" id="KW-0808">Transferase</keyword>
<proteinExistence type="inferred from homology"/>
<dbReference type="SMART" id="SM00563">
    <property type="entry name" value="PlsC"/>
    <property type="match status" value="1"/>
</dbReference>